<sequence>MISGKIRLDLRGTRSAPALLNRVRNLLAGCANGDVVELVVDRHVSPHELVAHLPTDLRFIVSADDGYTLHEWLGVLRKGADL</sequence>
<evidence type="ECO:0000313" key="1">
    <source>
        <dbReference type="EMBL" id="SBS70791.1"/>
    </source>
</evidence>
<dbReference type="AlphaFoldDB" id="A0A1Y5P3V4"/>
<gene>
    <name evidence="1" type="ORF">MIPYR_10653</name>
</gene>
<accession>A0A1Y5P3V4</accession>
<organism evidence="1">
    <name type="scientific">uncultured Microbacterium sp</name>
    <dbReference type="NCBI Taxonomy" id="191216"/>
    <lineage>
        <taxon>Bacteria</taxon>
        <taxon>Bacillati</taxon>
        <taxon>Actinomycetota</taxon>
        <taxon>Actinomycetes</taxon>
        <taxon>Micrococcales</taxon>
        <taxon>Microbacteriaceae</taxon>
        <taxon>Microbacterium</taxon>
        <taxon>environmental samples</taxon>
    </lineage>
</organism>
<dbReference type="EMBL" id="FLQR01000001">
    <property type="protein sequence ID" value="SBS70791.1"/>
    <property type="molecule type" value="Genomic_DNA"/>
</dbReference>
<name>A0A1Y5P3V4_9MICO</name>
<dbReference type="RefSeq" id="WP_295573515.1">
    <property type="nucleotide sequence ID" value="NZ_FLQR01000001.1"/>
</dbReference>
<proteinExistence type="predicted"/>
<protein>
    <submittedName>
        <fullName evidence="1">Uncharacterized protein</fullName>
    </submittedName>
</protein>
<reference evidence="1" key="1">
    <citation type="submission" date="2016-03" db="EMBL/GenBank/DDBJ databases">
        <authorList>
            <person name="Ploux O."/>
        </authorList>
    </citation>
    <scope>NUCLEOTIDE SEQUENCE</scope>
    <source>
        <strain evidence="1">UC1</strain>
    </source>
</reference>